<name>A0AAX3NY61_9GAMM</name>
<dbReference type="RefSeq" id="WP_275057766.1">
    <property type="nucleotide sequence ID" value="NZ_CP118988.1"/>
</dbReference>
<protein>
    <submittedName>
        <fullName evidence="1">Uncharacterized protein</fullName>
    </submittedName>
</protein>
<dbReference type="AlphaFoldDB" id="A0AAX3NY61"/>
<sequence length="205" mass="23360">MNEYLKNISTLISACNNRAIEAKGICELAIKQNIKFSWHPLGFVMATLLDEGSEKVRIHLWSKSFDKAQKPTWLVHDHKFDLTSWVLSGTIKNIEYKNSASSKTHQLYSVTYNSTGSILTKLDEVHDLKIEKTQEISSGEKYKIEAGIFHQSISMSKNTTVTICHTVDKNSHTPLVIGELDGKRSYYYQRSLVHIDDLQKIISEI</sequence>
<evidence type="ECO:0000313" key="1">
    <source>
        <dbReference type="EMBL" id="WED78000.1"/>
    </source>
</evidence>
<dbReference type="EMBL" id="CP118988">
    <property type="protein sequence ID" value="WED78000.1"/>
    <property type="molecule type" value="Genomic_DNA"/>
</dbReference>
<organism evidence="1 2">
    <name type="scientific">Aeromonas allosaccharophila</name>
    <dbReference type="NCBI Taxonomy" id="656"/>
    <lineage>
        <taxon>Bacteria</taxon>
        <taxon>Pseudomonadati</taxon>
        <taxon>Pseudomonadota</taxon>
        <taxon>Gammaproteobacteria</taxon>
        <taxon>Aeromonadales</taxon>
        <taxon>Aeromonadaceae</taxon>
        <taxon>Aeromonas</taxon>
    </lineage>
</organism>
<accession>A0AAX3NY61</accession>
<gene>
    <name evidence="1" type="ORF">PYU98_07195</name>
</gene>
<proteinExistence type="predicted"/>
<dbReference type="Proteomes" id="UP001213721">
    <property type="component" value="Chromosome"/>
</dbReference>
<reference evidence="1" key="1">
    <citation type="submission" date="2023-02" db="EMBL/GenBank/DDBJ databases">
        <title>The sequence of Aeromonas allosaccharophila K520.</title>
        <authorList>
            <person name="Luo X."/>
        </authorList>
    </citation>
    <scope>NUCLEOTIDE SEQUENCE</scope>
    <source>
        <strain evidence="1">K520</strain>
    </source>
</reference>
<evidence type="ECO:0000313" key="2">
    <source>
        <dbReference type="Proteomes" id="UP001213721"/>
    </source>
</evidence>